<protein>
    <recommendedName>
        <fullName evidence="8">GTD-binding domain-containing protein</fullName>
    </recommendedName>
</protein>
<evidence type="ECO:0000256" key="3">
    <source>
        <dbReference type="ARBA" id="ARBA00022989"/>
    </source>
</evidence>
<evidence type="ECO:0000313" key="9">
    <source>
        <dbReference type="EMBL" id="WOK99191.1"/>
    </source>
</evidence>
<dbReference type="GO" id="GO:0016020">
    <property type="term" value="C:membrane"/>
    <property type="evidence" value="ECO:0007669"/>
    <property type="project" value="UniProtKB-SubCell"/>
</dbReference>
<keyword evidence="3 7" id="KW-1133">Transmembrane helix</keyword>
<feature type="coiled-coil region" evidence="5">
    <location>
        <begin position="86"/>
        <end position="145"/>
    </location>
</feature>
<dbReference type="EMBL" id="CP136891">
    <property type="protein sequence ID" value="WOK99191.1"/>
    <property type="molecule type" value="Genomic_DNA"/>
</dbReference>
<evidence type="ECO:0000256" key="5">
    <source>
        <dbReference type="SAM" id="Coils"/>
    </source>
</evidence>
<dbReference type="Pfam" id="PF04576">
    <property type="entry name" value="Zein-binding"/>
    <property type="match status" value="1"/>
</dbReference>
<keyword evidence="4 7" id="KW-0472">Membrane</keyword>
<evidence type="ECO:0000256" key="7">
    <source>
        <dbReference type="SAM" id="Phobius"/>
    </source>
</evidence>
<evidence type="ECO:0000256" key="4">
    <source>
        <dbReference type="ARBA" id="ARBA00023136"/>
    </source>
</evidence>
<organism evidence="9 10">
    <name type="scientific">Canna indica</name>
    <name type="common">Indian-shot</name>
    <dbReference type="NCBI Taxonomy" id="4628"/>
    <lineage>
        <taxon>Eukaryota</taxon>
        <taxon>Viridiplantae</taxon>
        <taxon>Streptophyta</taxon>
        <taxon>Embryophyta</taxon>
        <taxon>Tracheophyta</taxon>
        <taxon>Spermatophyta</taxon>
        <taxon>Magnoliopsida</taxon>
        <taxon>Liliopsida</taxon>
        <taxon>Zingiberales</taxon>
        <taxon>Cannaceae</taxon>
        <taxon>Canna</taxon>
    </lineage>
</organism>
<keyword evidence="2 7" id="KW-0812">Transmembrane</keyword>
<sequence>MDSEEPTTAPIGGGGGFEEIVVGTGERACFSLGPATVSSTPSRRTLRRKMDAREAGVRSPSRSLVPAVNELATGVGVARVEIGNEAVALREALVSHQQTIQKLQRELEEERSAAASAATEAMSMILRLQHDKAEAQMEVRQFKRLTEEKQSHDQQEIATLEDLLFKREQAVQALSCEVQAYRHRLLSFGIDNDGDAPPSEPHTPDTARSGLTTRQFDFPQEYPPLRCTTDAAPELDKYPPGETPRDHLQKLEQRIFQLERMPSNRFSNVSEKGIVAGQSPRGRTRHLRNISYGSYGTGEEFPAVMDRISNYDERDDMMSDRVCTVDAVHGASEDYVSTPRELQNRRFVVDGVEDASIRKLSLRLQALEADRESMRQTLISMGAEKCQMVLLKEIAQQMFKEASPDRKIIKKPTSPKVFSIMFVIKTAISLVFAWKKKSTRAKYNFGLSPSNSGLLLLLDKYPRTRHRRLLMRTQG</sequence>
<feature type="region of interest" description="Disordered" evidence="6">
    <location>
        <begin position="191"/>
        <end position="210"/>
    </location>
</feature>
<name>A0AAQ3K2X3_9LILI</name>
<dbReference type="Proteomes" id="UP001327560">
    <property type="component" value="Chromosome 2"/>
</dbReference>
<dbReference type="PANTHER" id="PTHR31422:SF0">
    <property type="entry name" value="MYOSIN-BINDING PROTEIN 7"/>
    <property type="match status" value="1"/>
</dbReference>
<reference evidence="9 10" key="1">
    <citation type="submission" date="2023-10" db="EMBL/GenBank/DDBJ databases">
        <title>Chromosome-scale genome assembly provides insights into flower coloration mechanisms of Canna indica.</title>
        <authorList>
            <person name="Li C."/>
        </authorList>
    </citation>
    <scope>NUCLEOTIDE SEQUENCE [LARGE SCALE GENOMIC DNA]</scope>
    <source>
        <tissue evidence="9">Flower</tissue>
    </source>
</reference>
<keyword evidence="5" id="KW-0175">Coiled coil</keyword>
<dbReference type="PROSITE" id="PS51775">
    <property type="entry name" value="GTD_BINDING"/>
    <property type="match status" value="1"/>
</dbReference>
<keyword evidence="10" id="KW-1185">Reference proteome</keyword>
<evidence type="ECO:0000313" key="10">
    <source>
        <dbReference type="Proteomes" id="UP001327560"/>
    </source>
</evidence>
<evidence type="ECO:0000256" key="6">
    <source>
        <dbReference type="SAM" id="MobiDB-lite"/>
    </source>
</evidence>
<dbReference type="GO" id="GO:0080115">
    <property type="term" value="F:myosin XI tail binding"/>
    <property type="evidence" value="ECO:0007669"/>
    <property type="project" value="UniProtKB-ARBA"/>
</dbReference>
<evidence type="ECO:0000256" key="1">
    <source>
        <dbReference type="ARBA" id="ARBA00004370"/>
    </source>
</evidence>
<feature type="domain" description="GTD-binding" evidence="8">
    <location>
        <begin position="84"/>
        <end position="182"/>
    </location>
</feature>
<accession>A0AAQ3K2X3</accession>
<proteinExistence type="predicted"/>
<dbReference type="PANTHER" id="PTHR31422">
    <property type="entry name" value="BNAANNG28530D PROTEIN"/>
    <property type="match status" value="1"/>
</dbReference>
<evidence type="ECO:0000256" key="2">
    <source>
        <dbReference type="ARBA" id="ARBA00022692"/>
    </source>
</evidence>
<evidence type="ECO:0000259" key="8">
    <source>
        <dbReference type="PROSITE" id="PS51775"/>
    </source>
</evidence>
<gene>
    <name evidence="9" type="ORF">Cni_G07903</name>
</gene>
<feature type="transmembrane region" description="Helical" evidence="7">
    <location>
        <begin position="417"/>
        <end position="434"/>
    </location>
</feature>
<dbReference type="AlphaFoldDB" id="A0AAQ3K2X3"/>
<dbReference type="InterPro" id="IPR007656">
    <property type="entry name" value="GTD-bd"/>
</dbReference>
<feature type="region of interest" description="Disordered" evidence="6">
    <location>
        <begin position="35"/>
        <end position="58"/>
    </location>
</feature>
<comment type="subcellular location">
    <subcellularLocation>
        <location evidence="1">Membrane</location>
    </subcellularLocation>
</comment>